<feature type="domain" description="Myb-like" evidence="4">
    <location>
        <begin position="238"/>
        <end position="312"/>
    </location>
</feature>
<feature type="compositionally biased region" description="Low complexity" evidence="3">
    <location>
        <begin position="55"/>
        <end position="68"/>
    </location>
</feature>
<evidence type="ECO:0000259" key="4">
    <source>
        <dbReference type="PROSITE" id="PS50090"/>
    </source>
</evidence>
<feature type="region of interest" description="Disordered" evidence="3">
    <location>
        <begin position="189"/>
        <end position="243"/>
    </location>
</feature>
<feature type="compositionally biased region" description="Low complexity" evidence="3">
    <location>
        <begin position="189"/>
        <end position="198"/>
    </location>
</feature>
<reference evidence="6 7" key="1">
    <citation type="submission" date="2024-10" db="EMBL/GenBank/DDBJ databases">
        <title>Updated reference genomes for cyclostephanoid diatoms.</title>
        <authorList>
            <person name="Roberts W.R."/>
            <person name="Alverson A.J."/>
        </authorList>
    </citation>
    <scope>NUCLEOTIDE SEQUENCE [LARGE SCALE GENOMIC DNA]</scope>
    <source>
        <strain evidence="6 7">AJA232-27</strain>
    </source>
</reference>
<feature type="region of interest" description="Disordered" evidence="3">
    <location>
        <begin position="1010"/>
        <end position="1041"/>
    </location>
</feature>
<feature type="compositionally biased region" description="Polar residues" evidence="3">
    <location>
        <begin position="501"/>
        <end position="517"/>
    </location>
</feature>
<feature type="region of interest" description="Disordered" evidence="3">
    <location>
        <begin position="313"/>
        <end position="333"/>
    </location>
</feature>
<comment type="caution">
    <text evidence="6">The sequence shown here is derived from an EMBL/GenBank/DDBJ whole genome shotgun (WGS) entry which is preliminary data.</text>
</comment>
<feature type="domain" description="HTH myb-type" evidence="5">
    <location>
        <begin position="378"/>
        <end position="428"/>
    </location>
</feature>
<proteinExistence type="predicted"/>
<feature type="compositionally biased region" description="Low complexity" evidence="3">
    <location>
        <begin position="777"/>
        <end position="794"/>
    </location>
</feature>
<dbReference type="PANTHER" id="PTHR45614:SF274">
    <property type="entry name" value="MYB-LIKE DNA-BINDING PROTEIN"/>
    <property type="match status" value="1"/>
</dbReference>
<feature type="domain" description="HTH myb-type" evidence="5">
    <location>
        <begin position="321"/>
        <end position="376"/>
    </location>
</feature>
<keyword evidence="1" id="KW-0677">Repeat</keyword>
<organism evidence="6 7">
    <name type="scientific">Discostella pseudostelligera</name>
    <dbReference type="NCBI Taxonomy" id="259834"/>
    <lineage>
        <taxon>Eukaryota</taxon>
        <taxon>Sar</taxon>
        <taxon>Stramenopiles</taxon>
        <taxon>Ochrophyta</taxon>
        <taxon>Bacillariophyta</taxon>
        <taxon>Coscinodiscophyceae</taxon>
        <taxon>Thalassiosirophycidae</taxon>
        <taxon>Stephanodiscales</taxon>
        <taxon>Stephanodiscaceae</taxon>
        <taxon>Discostella</taxon>
    </lineage>
</organism>
<feature type="region of interest" description="Disordered" evidence="3">
    <location>
        <begin position="125"/>
        <end position="177"/>
    </location>
</feature>
<dbReference type="Gene3D" id="1.10.10.60">
    <property type="entry name" value="Homeodomain-like"/>
    <property type="match status" value="2"/>
</dbReference>
<dbReference type="PROSITE" id="PS51294">
    <property type="entry name" value="HTH_MYB"/>
    <property type="match status" value="2"/>
</dbReference>
<feature type="domain" description="Myb-like" evidence="4">
    <location>
        <begin position="321"/>
        <end position="372"/>
    </location>
</feature>
<evidence type="ECO:0000313" key="7">
    <source>
        <dbReference type="Proteomes" id="UP001530293"/>
    </source>
</evidence>
<feature type="compositionally biased region" description="Pro residues" evidence="3">
    <location>
        <begin position="133"/>
        <end position="151"/>
    </location>
</feature>
<evidence type="ECO:0000256" key="2">
    <source>
        <dbReference type="ARBA" id="ARBA00023125"/>
    </source>
</evidence>
<evidence type="ECO:0000256" key="3">
    <source>
        <dbReference type="SAM" id="MobiDB-lite"/>
    </source>
</evidence>
<dbReference type="EMBL" id="JALLBG020000312">
    <property type="protein sequence ID" value="KAL3756226.1"/>
    <property type="molecule type" value="Genomic_DNA"/>
</dbReference>
<feature type="domain" description="Myb-like" evidence="4">
    <location>
        <begin position="373"/>
        <end position="424"/>
    </location>
</feature>
<feature type="compositionally biased region" description="Polar residues" evidence="3">
    <location>
        <begin position="199"/>
        <end position="217"/>
    </location>
</feature>
<feature type="region of interest" description="Disordered" evidence="3">
    <location>
        <begin position="903"/>
        <end position="933"/>
    </location>
</feature>
<accession>A0ABD3LWX3</accession>
<dbReference type="FunFam" id="1.10.10.60:FF:000010">
    <property type="entry name" value="Transcriptional activator Myb isoform A"/>
    <property type="match status" value="1"/>
</dbReference>
<dbReference type="InterPro" id="IPR009057">
    <property type="entry name" value="Homeodomain-like_sf"/>
</dbReference>
<evidence type="ECO:0000313" key="6">
    <source>
        <dbReference type="EMBL" id="KAL3756226.1"/>
    </source>
</evidence>
<sequence length="1041" mass="111234">MSDRRQTTTAGGGGSSSSSSSNMPLASSDASPATITSGVAVSARVGGGATPMAPPRVAGPAPAAASSIAHHHHQPSMPAPVTLGVHPRISGQPGVQVPVPVGHPPPPPTGRPMMPFGVYPPPPPHPGMHRHPFPMPPPHHPHPHAMPPPPGTQQQHHPSISMVARHGTQPQQQQQQRNTMIPPPIVVSSASAAAATSAKKQPQQLPNKATPTTTLVTPSAVKSKKMQSPPSLSTRPPRWTENEDEKLREIVQVLHPTIASALQIQPEQIRDIHWSTVSDRLHKSKIEALKSSNSNAYIRKPAECMRRYTKLRGAAKGGAEKAGASKGPWTDEEDQKVIELVQRHGPKRWSQIASELPGRIGKQCRERWHNHLNPNISKAPWSEAEDRIILEFQKDGCGNRWADIAKRLPGRTDNAIKNHWNSSMKRKVEKYLYSKNIDGVHRLKDAEDRYLVGTDIEGCLRAARQAPASHSASATISRSSIHPTPPLNIKVGMVRPSCDSTAGAATTLTTPSTAGSSTRKKRKSDQLNSLFSPAIAPSLVKSLSSTMAERIGGSTCNSSSSVGATKTTTPTGRAPAVAAAAAAAADTLQASASDQQQLADFCRTLRGGYDVNGVYRSAVERRKMAENTAKCGVGKMALVGALNALNLSVNERSSLPSFYKEHVLKLLAEYKAPPPPKESTSASTTTTSTLLNSARKEQPHPPPSTPSFHLVGFDGMIASTPAGSRGRLTPSVNSLKKVLLQPQLRPSPVTSKSQRETFDALAFNPFSPATRKMTEEAAVAAAASSSGRSRSSSIHHLDSSSHMDTSAATPERIMLDSSSSGLPPVPGSAFSSFSPFISPNYMAAVMSDPMTMTPAGNIIDGSSVQHSLEVPPSWEAVDSKMLSASFSFGETPSRKLDAFLEATGTGPKLPSTEELARPLPKLSHDDDDDDEKDELPIINTTFSFSDVLSPTKHHDDEIDKVHATAVTDSGHGPLRMRLKATSTDFSTHHFDAWQSPIGNLSQEMTSIIGTRSKSTTTGAKKGSIWKRRGSKTTGDDDDHHD</sequence>
<name>A0ABD3LWX3_9STRA</name>
<dbReference type="Pfam" id="PF13921">
    <property type="entry name" value="Myb_DNA-bind_6"/>
    <property type="match status" value="1"/>
</dbReference>
<gene>
    <name evidence="6" type="ORF">ACHAWU_007177</name>
</gene>
<feature type="region of interest" description="Disordered" evidence="3">
    <location>
        <begin position="1"/>
        <end position="33"/>
    </location>
</feature>
<feature type="region of interest" description="Disordered" evidence="3">
    <location>
        <begin position="777"/>
        <end position="807"/>
    </location>
</feature>
<dbReference type="SMART" id="SM00717">
    <property type="entry name" value="SANT"/>
    <property type="match status" value="3"/>
</dbReference>
<feature type="region of interest" description="Disordered" evidence="3">
    <location>
        <begin position="45"/>
        <end position="79"/>
    </location>
</feature>
<keyword evidence="2" id="KW-0238">DNA-binding</keyword>
<dbReference type="Proteomes" id="UP001530293">
    <property type="component" value="Unassembled WGS sequence"/>
</dbReference>
<dbReference type="InterPro" id="IPR001005">
    <property type="entry name" value="SANT/Myb"/>
</dbReference>
<dbReference type="InterPro" id="IPR050560">
    <property type="entry name" value="MYB_TF"/>
</dbReference>
<feature type="region of interest" description="Disordered" evidence="3">
    <location>
        <begin position="671"/>
        <end position="707"/>
    </location>
</feature>
<protein>
    <submittedName>
        <fullName evidence="6">Uncharacterized protein</fullName>
    </submittedName>
</protein>
<evidence type="ECO:0000259" key="5">
    <source>
        <dbReference type="PROSITE" id="PS51294"/>
    </source>
</evidence>
<evidence type="ECO:0000256" key="1">
    <source>
        <dbReference type="ARBA" id="ARBA00022737"/>
    </source>
</evidence>
<dbReference type="PANTHER" id="PTHR45614">
    <property type="entry name" value="MYB PROTEIN-RELATED"/>
    <property type="match status" value="1"/>
</dbReference>
<feature type="region of interest" description="Disordered" evidence="3">
    <location>
        <begin position="501"/>
        <end position="528"/>
    </location>
</feature>
<dbReference type="SUPFAM" id="SSF46689">
    <property type="entry name" value="Homeodomain-like"/>
    <property type="match status" value="1"/>
</dbReference>
<keyword evidence="7" id="KW-1185">Reference proteome</keyword>
<dbReference type="GO" id="GO:0003677">
    <property type="term" value="F:DNA binding"/>
    <property type="evidence" value="ECO:0007669"/>
    <property type="project" value="UniProtKB-KW"/>
</dbReference>
<dbReference type="AlphaFoldDB" id="A0ABD3LWX3"/>
<feature type="compositionally biased region" description="Polar residues" evidence="3">
    <location>
        <begin position="22"/>
        <end position="33"/>
    </location>
</feature>
<dbReference type="PROSITE" id="PS50090">
    <property type="entry name" value="MYB_LIKE"/>
    <property type="match status" value="3"/>
</dbReference>
<feature type="compositionally biased region" description="Low complexity" evidence="3">
    <location>
        <begin position="679"/>
        <end position="689"/>
    </location>
</feature>
<dbReference type="InterPro" id="IPR017930">
    <property type="entry name" value="Myb_dom"/>
</dbReference>
<dbReference type="CDD" id="cd00167">
    <property type="entry name" value="SANT"/>
    <property type="match status" value="2"/>
</dbReference>